<evidence type="ECO:0000259" key="1">
    <source>
        <dbReference type="Pfam" id="PF02602"/>
    </source>
</evidence>
<dbReference type="CDD" id="cd06578">
    <property type="entry name" value="HemD"/>
    <property type="match status" value="1"/>
</dbReference>
<dbReference type="SUPFAM" id="SSF69618">
    <property type="entry name" value="HemD-like"/>
    <property type="match status" value="1"/>
</dbReference>
<name>A0A0U5ETR4_9BACT</name>
<organism evidence="2 3">
    <name type="scientific">Candidatus Protochlamydia naegleriophila</name>
    <dbReference type="NCBI Taxonomy" id="389348"/>
    <lineage>
        <taxon>Bacteria</taxon>
        <taxon>Pseudomonadati</taxon>
        <taxon>Chlamydiota</taxon>
        <taxon>Chlamydiia</taxon>
        <taxon>Parachlamydiales</taxon>
        <taxon>Parachlamydiaceae</taxon>
        <taxon>Candidatus Protochlamydia</taxon>
    </lineage>
</organism>
<feature type="domain" description="Tetrapyrrole biosynthesis uroporphyrinogen III synthase" evidence="1">
    <location>
        <begin position="21"/>
        <end position="212"/>
    </location>
</feature>
<sequence length="215" mass="23871">MAPLKQVLYTGLDPSHYQGTGQITHCPLIQIIPRPLTDPSLQSAFSAFHSYTHLIITSKTTIPILQAYLQQMGFSLADCQAKTTIAVGKITAFHLRAQNIEPIIAKDETAEGVVAELQELKLEKAFIFWPHSAQARPIIPLFLQEQCIRFLACPLYDTLPLRPPTLPHLDQFEEIVFTSPSTIHAFLDVFGSLPASKLLTPIGPITKKCLHEHLG</sequence>
<protein>
    <submittedName>
        <fullName evidence="2">Uroporphyrinogen-III synthase</fullName>
        <ecNumber evidence="2">4.2.1.75</ecNumber>
    </submittedName>
</protein>
<dbReference type="AlphaFoldDB" id="A0A0U5ETR4"/>
<keyword evidence="2" id="KW-0456">Lyase</keyword>
<dbReference type="GO" id="GO:0004852">
    <property type="term" value="F:uroporphyrinogen-III synthase activity"/>
    <property type="evidence" value="ECO:0007669"/>
    <property type="project" value="UniProtKB-EC"/>
</dbReference>
<keyword evidence="3" id="KW-1185">Reference proteome</keyword>
<evidence type="ECO:0000313" key="2">
    <source>
        <dbReference type="EMBL" id="CUI17651.1"/>
    </source>
</evidence>
<dbReference type="Pfam" id="PF02602">
    <property type="entry name" value="HEM4"/>
    <property type="match status" value="1"/>
</dbReference>
<accession>A0A0U5ETR4</accession>
<dbReference type="InterPro" id="IPR003754">
    <property type="entry name" value="4pyrrol_synth_uPrphyn_synth"/>
</dbReference>
<dbReference type="InterPro" id="IPR036108">
    <property type="entry name" value="4pyrrol_syn_uPrphyn_synt_sf"/>
</dbReference>
<dbReference type="InParanoid" id="A0A0U5ETR4"/>
<dbReference type="KEGG" id="pnl:PNK_2047"/>
<dbReference type="Proteomes" id="UP000069902">
    <property type="component" value="Chromosome cPNK"/>
</dbReference>
<evidence type="ECO:0000313" key="3">
    <source>
        <dbReference type="Proteomes" id="UP000069902"/>
    </source>
</evidence>
<reference evidence="3" key="1">
    <citation type="submission" date="2015-09" db="EMBL/GenBank/DDBJ databases">
        <authorList>
            <person name="Bertelli C."/>
        </authorList>
    </citation>
    <scope>NUCLEOTIDE SEQUENCE [LARGE SCALE GENOMIC DNA]</scope>
    <source>
        <strain evidence="3">KNic</strain>
    </source>
</reference>
<dbReference type="STRING" id="389348.PNK_2047"/>
<dbReference type="Gene3D" id="3.40.50.10090">
    <property type="match status" value="2"/>
</dbReference>
<dbReference type="EC" id="4.2.1.75" evidence="2"/>
<dbReference type="EMBL" id="LN879502">
    <property type="protein sequence ID" value="CUI17651.1"/>
    <property type="molecule type" value="Genomic_DNA"/>
</dbReference>
<dbReference type="PATRIC" id="fig|389348.3.peg.2300"/>
<gene>
    <name evidence="2" type="primary">hemD</name>
    <name evidence="2" type="ORF">PNK_2047</name>
</gene>
<dbReference type="GO" id="GO:0033014">
    <property type="term" value="P:tetrapyrrole biosynthetic process"/>
    <property type="evidence" value="ECO:0007669"/>
    <property type="project" value="InterPro"/>
</dbReference>
<dbReference type="RefSeq" id="WP_059061869.1">
    <property type="nucleotide sequence ID" value="NZ_LN879502.1"/>
</dbReference>
<proteinExistence type="predicted"/>